<evidence type="ECO:0000256" key="1">
    <source>
        <dbReference type="ARBA" id="ARBA00022801"/>
    </source>
</evidence>
<comment type="caution">
    <text evidence="3">The sequence shown here is derived from an EMBL/GenBank/DDBJ whole genome shotgun (WGS) entry which is preliminary data.</text>
</comment>
<dbReference type="PANTHER" id="PTHR46124:SF2">
    <property type="entry name" value="D-AMINOACYL-TRNA DEACYLASE"/>
    <property type="match status" value="1"/>
</dbReference>
<name>A0A1F6V4D2_9BACT</name>
<dbReference type="InterPro" id="IPR018228">
    <property type="entry name" value="DNase_TatD-rel_CS"/>
</dbReference>
<dbReference type="InterPro" id="IPR001130">
    <property type="entry name" value="TatD-like"/>
</dbReference>
<dbReference type="PROSITE" id="PS01091">
    <property type="entry name" value="TATD_3"/>
    <property type="match status" value="1"/>
</dbReference>
<feature type="binding site" evidence="2">
    <location>
        <position position="219"/>
    </location>
    <ligand>
        <name>a divalent metal cation</name>
        <dbReference type="ChEBI" id="CHEBI:60240"/>
        <label>1</label>
    </ligand>
</feature>
<proteinExistence type="predicted"/>
<feature type="binding site" evidence="2">
    <location>
        <position position="145"/>
    </location>
    <ligand>
        <name>a divalent metal cation</name>
        <dbReference type="ChEBI" id="CHEBI:60240"/>
        <label>2</label>
    </ligand>
</feature>
<dbReference type="InterPro" id="IPR032466">
    <property type="entry name" value="Metal_Hydrolase"/>
</dbReference>
<evidence type="ECO:0000256" key="2">
    <source>
        <dbReference type="PIRSR" id="PIRSR005902-1"/>
    </source>
</evidence>
<dbReference type="GO" id="GO:0016788">
    <property type="term" value="F:hydrolase activity, acting on ester bonds"/>
    <property type="evidence" value="ECO:0007669"/>
    <property type="project" value="InterPro"/>
</dbReference>
<dbReference type="PANTHER" id="PTHR46124">
    <property type="entry name" value="D-AMINOACYL-TRNA DEACYLASE"/>
    <property type="match status" value="1"/>
</dbReference>
<dbReference type="EMBL" id="MFTJ01000050">
    <property type="protein sequence ID" value="OGI64482.1"/>
    <property type="molecule type" value="Genomic_DNA"/>
</dbReference>
<evidence type="ECO:0008006" key="5">
    <source>
        <dbReference type="Google" id="ProtNLM"/>
    </source>
</evidence>
<feature type="binding site" evidence="2">
    <location>
        <position position="7"/>
    </location>
    <ligand>
        <name>a divalent metal cation</name>
        <dbReference type="ChEBI" id="CHEBI:60240"/>
        <label>1</label>
    </ligand>
</feature>
<evidence type="ECO:0000313" key="3">
    <source>
        <dbReference type="EMBL" id="OGI64482.1"/>
    </source>
</evidence>
<accession>A0A1F6V4D2</accession>
<evidence type="ECO:0000313" key="4">
    <source>
        <dbReference type="Proteomes" id="UP000178700"/>
    </source>
</evidence>
<dbReference type="PIRSF" id="PIRSF005902">
    <property type="entry name" value="DNase_TatD"/>
    <property type="match status" value="1"/>
</dbReference>
<keyword evidence="1" id="KW-0378">Hydrolase</keyword>
<organism evidence="3 4">
    <name type="scientific">Candidatus Nomurabacteria bacterium RIFCSPHIGHO2_01_FULL_39_10</name>
    <dbReference type="NCBI Taxonomy" id="1801733"/>
    <lineage>
        <taxon>Bacteria</taxon>
        <taxon>Candidatus Nomuraibacteriota</taxon>
    </lineage>
</organism>
<dbReference type="Pfam" id="PF01026">
    <property type="entry name" value="TatD_DNase"/>
    <property type="match status" value="1"/>
</dbReference>
<dbReference type="Gene3D" id="3.20.20.140">
    <property type="entry name" value="Metal-dependent hydrolases"/>
    <property type="match status" value="1"/>
</dbReference>
<feature type="binding site" evidence="2">
    <location>
        <position position="171"/>
    </location>
    <ligand>
        <name>a divalent metal cation</name>
        <dbReference type="ChEBI" id="CHEBI:60240"/>
        <label>2</label>
    </ligand>
</feature>
<protein>
    <recommendedName>
        <fullName evidence="5">Hydrolase TatD</fullName>
    </recommendedName>
</protein>
<feature type="binding site" evidence="2">
    <location>
        <position position="9"/>
    </location>
    <ligand>
        <name>a divalent metal cation</name>
        <dbReference type="ChEBI" id="CHEBI:60240"/>
        <label>1</label>
    </ligand>
</feature>
<feature type="binding site" evidence="2">
    <location>
        <position position="107"/>
    </location>
    <ligand>
        <name>a divalent metal cation</name>
        <dbReference type="ChEBI" id="CHEBI:60240"/>
        <label>1</label>
    </ligand>
</feature>
<sequence>MNLIDDHCHLTHVLYKDDLNDVLKRAKAANIKRILVSGVNPPSNREVLKLVQQHPGILRASLGIYPIDALGLAEGDSGLPLQKTPIDIDAELQFINQHKDQITAIGEIGMDFHWADKETTYQQQSDNFRKIIRFAKQIKKPIVIHSRKAEAECIQILAEEIPNKEIPIVQHCFSGKKSLIKQAQELGHYFSIPTNLIKSDQFQTLIKMVPLQQITTETDGPWLSPYKDQKNEPAFVLDAIKKIAELKQLSETAVAQQIWENYCTVYGEK</sequence>
<dbReference type="SUPFAM" id="SSF51556">
    <property type="entry name" value="Metallo-dependent hydrolases"/>
    <property type="match status" value="1"/>
</dbReference>
<dbReference type="CDD" id="cd01310">
    <property type="entry name" value="TatD_DNAse"/>
    <property type="match status" value="1"/>
</dbReference>
<gene>
    <name evidence="3" type="ORF">A2642_01810</name>
</gene>
<dbReference type="Proteomes" id="UP000178700">
    <property type="component" value="Unassembled WGS sequence"/>
</dbReference>
<dbReference type="AlphaFoldDB" id="A0A1F6V4D2"/>
<dbReference type="GO" id="GO:0046872">
    <property type="term" value="F:metal ion binding"/>
    <property type="evidence" value="ECO:0007669"/>
    <property type="project" value="UniProtKB-KW"/>
</dbReference>
<reference evidence="3 4" key="1">
    <citation type="journal article" date="2016" name="Nat. Commun.">
        <title>Thousands of microbial genomes shed light on interconnected biogeochemical processes in an aquifer system.</title>
        <authorList>
            <person name="Anantharaman K."/>
            <person name="Brown C.T."/>
            <person name="Hug L.A."/>
            <person name="Sharon I."/>
            <person name="Castelle C.J."/>
            <person name="Probst A.J."/>
            <person name="Thomas B.C."/>
            <person name="Singh A."/>
            <person name="Wilkins M.J."/>
            <person name="Karaoz U."/>
            <person name="Brodie E.L."/>
            <person name="Williams K.H."/>
            <person name="Hubbard S.S."/>
            <person name="Banfield J.F."/>
        </authorList>
    </citation>
    <scope>NUCLEOTIDE SEQUENCE [LARGE SCALE GENOMIC DNA]</scope>
</reference>
<keyword evidence="2" id="KW-0479">Metal-binding</keyword>